<dbReference type="CDD" id="cd05826">
    <property type="entry name" value="Sortase_B"/>
    <property type="match status" value="1"/>
</dbReference>
<dbReference type="EMBL" id="FQXP01000012">
    <property type="protein sequence ID" value="SHI08001.1"/>
    <property type="molecule type" value="Genomic_DNA"/>
</dbReference>
<dbReference type="Pfam" id="PF04203">
    <property type="entry name" value="Sortase"/>
    <property type="match status" value="1"/>
</dbReference>
<gene>
    <name evidence="3" type="ORF">SAMN02745196_02702</name>
</gene>
<dbReference type="NCBIfam" id="TIGR03064">
    <property type="entry name" value="sortase_srtB"/>
    <property type="match status" value="1"/>
</dbReference>
<keyword evidence="4" id="KW-1185">Reference proteome</keyword>
<evidence type="ECO:0000313" key="4">
    <source>
        <dbReference type="Proteomes" id="UP000184526"/>
    </source>
</evidence>
<dbReference type="PROSITE" id="PS00195">
    <property type="entry name" value="GLUTAREDOXIN_1"/>
    <property type="match status" value="1"/>
</dbReference>
<name>A0A1M5Y7E2_9CLOT</name>
<reference evidence="3 4" key="1">
    <citation type="submission" date="2016-11" db="EMBL/GenBank/DDBJ databases">
        <authorList>
            <person name="Jaros S."/>
            <person name="Januszkiewicz K."/>
            <person name="Wedrychowicz H."/>
        </authorList>
    </citation>
    <scope>NUCLEOTIDE SEQUENCE [LARGE SCALE GENOMIC DNA]</scope>
    <source>
        <strain evidence="3 4">DSM 3089</strain>
    </source>
</reference>
<dbReference type="Gene3D" id="2.40.260.10">
    <property type="entry name" value="Sortase"/>
    <property type="match status" value="1"/>
</dbReference>
<keyword evidence="1" id="KW-0378">Hydrolase</keyword>
<dbReference type="InterPro" id="IPR023365">
    <property type="entry name" value="Sortase_dom-sf"/>
</dbReference>
<dbReference type="SUPFAM" id="SSF63817">
    <property type="entry name" value="Sortase"/>
    <property type="match status" value="1"/>
</dbReference>
<dbReference type="Proteomes" id="UP000184526">
    <property type="component" value="Unassembled WGS sequence"/>
</dbReference>
<dbReference type="STRING" id="1121306.SAMN02745196_02702"/>
<dbReference type="RefSeq" id="WP_178138988.1">
    <property type="nucleotide sequence ID" value="NZ_FQXP01000012.1"/>
</dbReference>
<evidence type="ECO:0000256" key="2">
    <source>
        <dbReference type="PIRSR" id="PIRSR605754-1"/>
    </source>
</evidence>
<dbReference type="AlphaFoldDB" id="A0A1M5Y7E2"/>
<proteinExistence type="predicted"/>
<feature type="active site" description="Acyl-thioester intermediate" evidence="2">
    <location>
        <position position="229"/>
    </location>
</feature>
<organism evidence="3 4">
    <name type="scientific">Clostridium collagenovorans DSM 3089</name>
    <dbReference type="NCBI Taxonomy" id="1121306"/>
    <lineage>
        <taxon>Bacteria</taxon>
        <taxon>Bacillati</taxon>
        <taxon>Bacillota</taxon>
        <taxon>Clostridia</taxon>
        <taxon>Eubacteriales</taxon>
        <taxon>Clostridiaceae</taxon>
        <taxon>Clostridium</taxon>
    </lineage>
</organism>
<dbReference type="InterPro" id="IPR009835">
    <property type="entry name" value="SrtB"/>
</dbReference>
<sequence>MKKWVERIIFIVALCVFCFSAYKLYTIFSEYNKGSSEYDKLEKYKHNDVATEESQGNEEVDGTTVDFEELRKINSDIVAWVEIKGTNINYPVVKGKDNDYYINHTFEKNNNSSGAIFLECNNDEVFSDGNSILYGHNMKNQKMFHDLSKYTKKEFYDEHSEVILYTPEGKKKYKIFSFYVADARSDTYKTSFSDKDDFKKYIEYVNSKSQYNTGEDANEDNKIITLSTCTNGNVDDRYVIHGKLIP</sequence>
<evidence type="ECO:0000256" key="1">
    <source>
        <dbReference type="ARBA" id="ARBA00022801"/>
    </source>
</evidence>
<accession>A0A1M5Y7E2</accession>
<dbReference type="GO" id="GO:0016787">
    <property type="term" value="F:hydrolase activity"/>
    <property type="evidence" value="ECO:0007669"/>
    <property type="project" value="UniProtKB-KW"/>
</dbReference>
<protein>
    <submittedName>
        <fullName evidence="3">Sortase B</fullName>
    </submittedName>
</protein>
<dbReference type="InterPro" id="IPR011767">
    <property type="entry name" value="GLR_AS"/>
</dbReference>
<dbReference type="InterPro" id="IPR005754">
    <property type="entry name" value="Sortase"/>
</dbReference>
<evidence type="ECO:0000313" key="3">
    <source>
        <dbReference type="EMBL" id="SHI08001.1"/>
    </source>
</evidence>
<feature type="active site" description="Proton donor/acceptor" evidence="2">
    <location>
        <position position="136"/>
    </location>
</feature>